<evidence type="ECO:0000313" key="1">
    <source>
        <dbReference type="EMBL" id="MBE7939075.1"/>
    </source>
</evidence>
<organism evidence="1 2">
    <name type="scientific">Ramlibacter aquaticus</name>
    <dbReference type="NCBI Taxonomy" id="2780094"/>
    <lineage>
        <taxon>Bacteria</taxon>
        <taxon>Pseudomonadati</taxon>
        <taxon>Pseudomonadota</taxon>
        <taxon>Betaproteobacteria</taxon>
        <taxon>Burkholderiales</taxon>
        <taxon>Comamonadaceae</taxon>
        <taxon>Ramlibacter</taxon>
    </lineage>
</organism>
<dbReference type="Proteomes" id="UP000715965">
    <property type="component" value="Unassembled WGS sequence"/>
</dbReference>
<sequence>MDELALYCALAFVCGFAMSQGLSRALASGLRHKLHERERSLKARLAQLRCLRAAQRISEGAWSHVATELPCCIERRALLQRLSALLPELSVPQDARASLLGNARQAALAAAADEIGGLVKALGEPRLLQLWAQCSYESLHAMLAELVKLPPAANASAFGPVDFLQDLDAMDSIRSDFGDMEIIESYPRAGART</sequence>
<gene>
    <name evidence="1" type="ORF">IM725_00640</name>
</gene>
<dbReference type="RefSeq" id="WP_193778628.1">
    <property type="nucleotide sequence ID" value="NZ_JADDOJ010000002.1"/>
</dbReference>
<comment type="caution">
    <text evidence="1">The sequence shown here is derived from an EMBL/GenBank/DDBJ whole genome shotgun (WGS) entry which is preliminary data.</text>
</comment>
<name>A0ABR9S9R3_9BURK</name>
<accession>A0ABR9S9R3</accession>
<keyword evidence="2" id="KW-1185">Reference proteome</keyword>
<evidence type="ECO:0000313" key="2">
    <source>
        <dbReference type="Proteomes" id="UP000715965"/>
    </source>
</evidence>
<reference evidence="1 2" key="1">
    <citation type="submission" date="2020-10" db="EMBL/GenBank/DDBJ databases">
        <title>Draft genome of Ramlibacter aquaticus LMG 30558.</title>
        <authorList>
            <person name="Props R."/>
        </authorList>
    </citation>
    <scope>NUCLEOTIDE SEQUENCE [LARGE SCALE GENOMIC DNA]</scope>
    <source>
        <strain evidence="1 2">LMG 30558</strain>
    </source>
</reference>
<protein>
    <submittedName>
        <fullName evidence="1">Uncharacterized protein</fullName>
    </submittedName>
</protein>
<proteinExistence type="predicted"/>
<dbReference type="EMBL" id="JADDOJ010000002">
    <property type="protein sequence ID" value="MBE7939075.1"/>
    <property type="molecule type" value="Genomic_DNA"/>
</dbReference>